<reference evidence="2" key="1">
    <citation type="journal article" date="2019" name="Int. J. Syst. Evol. Microbiol.">
        <title>The Global Catalogue of Microorganisms (GCM) 10K type strain sequencing project: providing services to taxonomists for standard genome sequencing and annotation.</title>
        <authorList>
            <consortium name="The Broad Institute Genomics Platform"/>
            <consortium name="The Broad Institute Genome Sequencing Center for Infectious Disease"/>
            <person name="Wu L."/>
            <person name="Ma J."/>
        </authorList>
    </citation>
    <scope>NUCLEOTIDE SEQUENCE [LARGE SCALE GENOMIC DNA]</scope>
    <source>
        <strain evidence="2">CGMCC 1.16275</strain>
    </source>
</reference>
<dbReference type="EMBL" id="JBHUDY010000001">
    <property type="protein sequence ID" value="MFD1612586.1"/>
    <property type="molecule type" value="Genomic_DNA"/>
</dbReference>
<organism evidence="1 2">
    <name type="scientific">Sphingomonas tabacisoli</name>
    <dbReference type="NCBI Taxonomy" id="2249466"/>
    <lineage>
        <taxon>Bacteria</taxon>
        <taxon>Pseudomonadati</taxon>
        <taxon>Pseudomonadota</taxon>
        <taxon>Alphaproteobacteria</taxon>
        <taxon>Sphingomonadales</taxon>
        <taxon>Sphingomonadaceae</taxon>
        <taxon>Sphingomonas</taxon>
    </lineage>
</organism>
<keyword evidence="2" id="KW-1185">Reference proteome</keyword>
<evidence type="ECO:0000313" key="2">
    <source>
        <dbReference type="Proteomes" id="UP001597115"/>
    </source>
</evidence>
<dbReference type="Proteomes" id="UP001597115">
    <property type="component" value="Unassembled WGS sequence"/>
</dbReference>
<name>A0ABW4I516_9SPHN</name>
<gene>
    <name evidence="1" type="ORF">ACFSCW_12315</name>
</gene>
<dbReference type="RefSeq" id="WP_380889605.1">
    <property type="nucleotide sequence ID" value="NZ_JBHUDY010000001.1"/>
</dbReference>
<protein>
    <submittedName>
        <fullName evidence="1">Uncharacterized protein</fullName>
    </submittedName>
</protein>
<accession>A0ABW4I516</accession>
<evidence type="ECO:0000313" key="1">
    <source>
        <dbReference type="EMBL" id="MFD1612586.1"/>
    </source>
</evidence>
<proteinExistence type="predicted"/>
<comment type="caution">
    <text evidence="1">The sequence shown here is derived from an EMBL/GenBank/DDBJ whole genome shotgun (WGS) entry which is preliminary data.</text>
</comment>
<sequence length="76" mass="8555">MTASDLRDLFLTHLTKRFGGNRRRWRIVIGDVKLYSRDTHPHCNWAVNPSGSAGENGAVEQVADELRARHAIVTRG</sequence>